<reference evidence="13 14" key="1">
    <citation type="submission" date="2020-04" db="EMBL/GenBank/DDBJ databases">
        <authorList>
            <person name="Wallbank WR R."/>
            <person name="Pardo Diaz C."/>
            <person name="Kozak K."/>
            <person name="Martin S."/>
            <person name="Jiggins C."/>
            <person name="Moest M."/>
            <person name="Warren A I."/>
            <person name="Byers J.R.P. K."/>
            <person name="Montejo-Kovacevich G."/>
            <person name="Yen C E."/>
        </authorList>
    </citation>
    <scope>NUCLEOTIDE SEQUENCE [LARGE SCALE GENOMIC DNA]</scope>
</reference>
<keyword evidence="5" id="KW-0862">Zinc</keyword>
<protein>
    <recommendedName>
        <fullName evidence="12">C2H2-type domain-containing protein</fullName>
    </recommendedName>
</protein>
<evidence type="ECO:0000256" key="3">
    <source>
        <dbReference type="ARBA" id="ARBA00022737"/>
    </source>
</evidence>
<organism evidence="13 14">
    <name type="scientific">Arctia plantaginis</name>
    <name type="common">Wood tiger moth</name>
    <name type="synonym">Phalaena plantaginis</name>
    <dbReference type="NCBI Taxonomy" id="874455"/>
    <lineage>
        <taxon>Eukaryota</taxon>
        <taxon>Metazoa</taxon>
        <taxon>Ecdysozoa</taxon>
        <taxon>Arthropoda</taxon>
        <taxon>Hexapoda</taxon>
        <taxon>Insecta</taxon>
        <taxon>Pterygota</taxon>
        <taxon>Neoptera</taxon>
        <taxon>Endopterygota</taxon>
        <taxon>Lepidoptera</taxon>
        <taxon>Glossata</taxon>
        <taxon>Ditrysia</taxon>
        <taxon>Noctuoidea</taxon>
        <taxon>Erebidae</taxon>
        <taxon>Arctiinae</taxon>
        <taxon>Arctia</taxon>
    </lineage>
</organism>
<evidence type="ECO:0000259" key="12">
    <source>
        <dbReference type="PROSITE" id="PS50157"/>
    </source>
</evidence>
<evidence type="ECO:0000256" key="7">
    <source>
        <dbReference type="ARBA" id="ARBA00023125"/>
    </source>
</evidence>
<dbReference type="PANTHER" id="PTHR47772">
    <property type="entry name" value="ZINC FINGER PROTEIN 200"/>
    <property type="match status" value="1"/>
</dbReference>
<evidence type="ECO:0000256" key="4">
    <source>
        <dbReference type="ARBA" id="ARBA00022771"/>
    </source>
</evidence>
<keyword evidence="14" id="KW-1185">Reference proteome</keyword>
<feature type="domain" description="C2H2-type" evidence="12">
    <location>
        <begin position="338"/>
        <end position="365"/>
    </location>
</feature>
<dbReference type="PROSITE" id="PS00028">
    <property type="entry name" value="ZINC_FINGER_C2H2_1"/>
    <property type="match status" value="8"/>
</dbReference>
<dbReference type="Proteomes" id="UP000494106">
    <property type="component" value="Unassembled WGS sequence"/>
</dbReference>
<dbReference type="InterPro" id="IPR036236">
    <property type="entry name" value="Znf_C2H2_sf"/>
</dbReference>
<dbReference type="OrthoDB" id="10064525at2759"/>
<feature type="domain" description="C2H2-type" evidence="12">
    <location>
        <begin position="92"/>
        <end position="119"/>
    </location>
</feature>
<evidence type="ECO:0000256" key="5">
    <source>
        <dbReference type="ARBA" id="ARBA00022833"/>
    </source>
</evidence>
<feature type="region of interest" description="Disordered" evidence="11">
    <location>
        <begin position="399"/>
        <end position="421"/>
    </location>
</feature>
<evidence type="ECO:0000256" key="10">
    <source>
        <dbReference type="PROSITE-ProRule" id="PRU00042"/>
    </source>
</evidence>
<dbReference type="SMART" id="SM00355">
    <property type="entry name" value="ZnF_C2H2"/>
    <property type="match status" value="11"/>
</dbReference>
<evidence type="ECO:0000256" key="2">
    <source>
        <dbReference type="ARBA" id="ARBA00022723"/>
    </source>
</evidence>
<dbReference type="GO" id="GO:0005634">
    <property type="term" value="C:nucleus"/>
    <property type="evidence" value="ECO:0007669"/>
    <property type="project" value="UniProtKB-SubCell"/>
</dbReference>
<keyword evidence="8" id="KW-0804">Transcription</keyword>
<keyword evidence="6" id="KW-0805">Transcription regulation</keyword>
<evidence type="ECO:0000313" key="14">
    <source>
        <dbReference type="Proteomes" id="UP000494106"/>
    </source>
</evidence>
<dbReference type="EMBL" id="CADEBC010000540">
    <property type="protein sequence ID" value="CAB3250015.1"/>
    <property type="molecule type" value="Genomic_DNA"/>
</dbReference>
<feature type="domain" description="C2H2-type" evidence="12">
    <location>
        <begin position="221"/>
        <end position="248"/>
    </location>
</feature>
<dbReference type="FunFam" id="3.30.160.60:FF:001009">
    <property type="entry name" value="Zinc finger protein 26"/>
    <property type="match status" value="1"/>
</dbReference>
<feature type="domain" description="C2H2-type" evidence="12">
    <location>
        <begin position="257"/>
        <end position="284"/>
    </location>
</feature>
<feature type="domain" description="C2H2-type" evidence="12">
    <location>
        <begin position="311"/>
        <end position="338"/>
    </location>
</feature>
<comment type="subcellular location">
    <subcellularLocation>
        <location evidence="1">Nucleus</location>
    </subcellularLocation>
</comment>
<evidence type="ECO:0000256" key="8">
    <source>
        <dbReference type="ARBA" id="ARBA00023163"/>
    </source>
</evidence>
<accession>A0A8S1AXT4</accession>
<keyword evidence="2" id="KW-0479">Metal-binding</keyword>
<keyword evidence="3" id="KW-0677">Repeat</keyword>
<evidence type="ECO:0000313" key="13">
    <source>
        <dbReference type="EMBL" id="CAB3250015.1"/>
    </source>
</evidence>
<evidence type="ECO:0000256" key="9">
    <source>
        <dbReference type="ARBA" id="ARBA00023242"/>
    </source>
</evidence>
<dbReference type="PROSITE" id="PS50157">
    <property type="entry name" value="ZINC_FINGER_C2H2_2"/>
    <property type="match status" value="9"/>
</dbReference>
<feature type="domain" description="C2H2-type" evidence="12">
    <location>
        <begin position="366"/>
        <end position="398"/>
    </location>
</feature>
<proteinExistence type="predicted"/>
<dbReference type="SUPFAM" id="SSF57667">
    <property type="entry name" value="beta-beta-alpha zinc fingers"/>
    <property type="match status" value="5"/>
</dbReference>
<dbReference type="GO" id="GO:0008270">
    <property type="term" value="F:zinc ion binding"/>
    <property type="evidence" value="ECO:0007669"/>
    <property type="project" value="UniProtKB-KW"/>
</dbReference>
<keyword evidence="4 10" id="KW-0863">Zinc-finger</keyword>
<comment type="caution">
    <text evidence="13">The sequence shown here is derived from an EMBL/GenBank/DDBJ whole genome shotgun (WGS) entry which is preliminary data.</text>
</comment>
<dbReference type="Gene3D" id="3.30.160.60">
    <property type="entry name" value="Classic Zinc Finger"/>
    <property type="match status" value="6"/>
</dbReference>
<feature type="domain" description="C2H2-type" evidence="12">
    <location>
        <begin position="283"/>
        <end position="310"/>
    </location>
</feature>
<name>A0A8S1AXT4_ARCPL</name>
<keyword evidence="9" id="KW-0539">Nucleus</keyword>
<keyword evidence="7" id="KW-0238">DNA-binding</keyword>
<dbReference type="Pfam" id="PF00096">
    <property type="entry name" value="zf-C2H2"/>
    <property type="match status" value="7"/>
</dbReference>
<feature type="domain" description="C2H2-type" evidence="12">
    <location>
        <begin position="119"/>
        <end position="141"/>
    </location>
</feature>
<gene>
    <name evidence="13" type="ORF">APLA_LOCUS12471</name>
</gene>
<dbReference type="GO" id="GO:0003677">
    <property type="term" value="F:DNA binding"/>
    <property type="evidence" value="ECO:0007669"/>
    <property type="project" value="UniProtKB-KW"/>
</dbReference>
<evidence type="ECO:0000256" key="1">
    <source>
        <dbReference type="ARBA" id="ARBA00004123"/>
    </source>
</evidence>
<dbReference type="AlphaFoldDB" id="A0A8S1AXT4"/>
<feature type="domain" description="C2H2-type" evidence="12">
    <location>
        <begin position="163"/>
        <end position="190"/>
    </location>
</feature>
<evidence type="ECO:0000256" key="6">
    <source>
        <dbReference type="ARBA" id="ARBA00023015"/>
    </source>
</evidence>
<dbReference type="InterPro" id="IPR013087">
    <property type="entry name" value="Znf_C2H2_type"/>
</dbReference>
<dbReference type="PANTHER" id="PTHR47772:SF13">
    <property type="entry name" value="GASTRULA ZINC FINGER PROTEIN XLCGF49.1-LIKE-RELATED"/>
    <property type="match status" value="1"/>
</dbReference>
<dbReference type="InterPro" id="IPR050636">
    <property type="entry name" value="C2H2-ZF_domain-containing"/>
</dbReference>
<sequence length="421" mass="48501">MAHVIVLDSVNEDIFVCGLCKSIFNSLQIFLNHKSFKCSIGALEENLLPTSTILETAILSDSYPIDTAPLEQNKALSDTDDRDTTLPQTQDHLCPTCQKHFKNMRSLLAHMKIHNEKPLQCLVCGRCFNQNSHLQRHISTHKVWPDGLTQTTARTLEAELLSYSCPYCDVVLSSYSQYRAHLKTHLSLKKYKCIQNDCMEFYDSVESLLHHVNIGHETVRYACYLCSSTFDTLEGIASHQDAHKKSGDRMSSKIELFKCTQCDAEFRKSEKLALHMLTESHKKVCIHCSKTFASDKRLRLHLKIHTKFKLYQCNICNSSFPMKKYLSAHLLKHGARKYKCSVCKLSFKRSDLLQRHMRLHQSKKLYKCPFKDSLDCKKEFSRSDKLKTHIKSHTKYMSMNGSPKAKLLHNKSPPEIYSKTK</sequence>
<evidence type="ECO:0000256" key="11">
    <source>
        <dbReference type="SAM" id="MobiDB-lite"/>
    </source>
</evidence>